<keyword evidence="6" id="KW-1185">Reference proteome</keyword>
<dbReference type="RefSeq" id="WP_015724289.1">
    <property type="nucleotide sequence ID" value="NC_014972.1"/>
</dbReference>
<dbReference type="PROSITE" id="PS01031">
    <property type="entry name" value="SHSP"/>
    <property type="match status" value="1"/>
</dbReference>
<protein>
    <submittedName>
        <fullName evidence="5">Heat shock protein Hsp20</fullName>
    </submittedName>
</protein>
<reference evidence="5 6" key="1">
    <citation type="journal article" date="2011" name="Stand. Genomic Sci.">
        <title>Complete genome sequence of Desulfobulbus propionicus type strain (1pr3).</title>
        <authorList>
            <person name="Pagani I."/>
            <person name="Lapidus A."/>
            <person name="Nolan M."/>
            <person name="Lucas S."/>
            <person name="Hammon N."/>
            <person name="Deshpande S."/>
            <person name="Cheng J.F."/>
            <person name="Chertkov O."/>
            <person name="Davenport K."/>
            <person name="Tapia R."/>
            <person name="Han C."/>
            <person name="Goodwin L."/>
            <person name="Pitluck S."/>
            <person name="Liolios K."/>
            <person name="Mavromatis K."/>
            <person name="Ivanova N."/>
            <person name="Mikhailova N."/>
            <person name="Pati A."/>
            <person name="Chen A."/>
            <person name="Palaniappan K."/>
            <person name="Land M."/>
            <person name="Hauser L."/>
            <person name="Chang Y.J."/>
            <person name="Jeffries C.D."/>
            <person name="Detter J.C."/>
            <person name="Brambilla E."/>
            <person name="Kannan K.P."/>
            <person name="Djao O.D."/>
            <person name="Rohde M."/>
            <person name="Pukall R."/>
            <person name="Spring S."/>
            <person name="Goker M."/>
            <person name="Sikorski J."/>
            <person name="Woyke T."/>
            <person name="Bristow J."/>
            <person name="Eisen J.A."/>
            <person name="Markowitz V."/>
            <person name="Hugenholtz P."/>
            <person name="Kyrpides N.C."/>
            <person name="Klenk H.P."/>
        </authorList>
    </citation>
    <scope>NUCLEOTIDE SEQUENCE [LARGE SCALE GENOMIC DNA]</scope>
    <source>
        <strain evidence="6">ATCC 33891 / DSM 2032 / 1pr3</strain>
    </source>
</reference>
<dbReference type="SUPFAM" id="SSF49764">
    <property type="entry name" value="HSP20-like chaperones"/>
    <property type="match status" value="1"/>
</dbReference>
<evidence type="ECO:0000256" key="2">
    <source>
        <dbReference type="RuleBase" id="RU003616"/>
    </source>
</evidence>
<dbReference type="PANTHER" id="PTHR11527">
    <property type="entry name" value="HEAT-SHOCK PROTEIN 20 FAMILY MEMBER"/>
    <property type="match status" value="1"/>
</dbReference>
<dbReference type="InterPro" id="IPR031107">
    <property type="entry name" value="Small_HSP"/>
</dbReference>
<feature type="domain" description="CS" evidence="4">
    <location>
        <begin position="43"/>
        <end position="148"/>
    </location>
</feature>
<evidence type="ECO:0000259" key="4">
    <source>
        <dbReference type="PROSITE" id="PS51203"/>
    </source>
</evidence>
<gene>
    <name evidence="5" type="ordered locus">Despr_1596</name>
</gene>
<dbReference type="Proteomes" id="UP000006365">
    <property type="component" value="Chromosome"/>
</dbReference>
<name>A0A7U3YLT7_DESPD</name>
<accession>A0A7U3YLT7</accession>
<dbReference type="Gene3D" id="2.60.40.790">
    <property type="match status" value="1"/>
</dbReference>
<dbReference type="InterPro" id="IPR008978">
    <property type="entry name" value="HSP20-like_chaperone"/>
</dbReference>
<proteinExistence type="inferred from homology"/>
<dbReference type="PROSITE" id="PS51203">
    <property type="entry name" value="CS"/>
    <property type="match status" value="1"/>
</dbReference>
<evidence type="ECO:0000256" key="1">
    <source>
        <dbReference type="PROSITE-ProRule" id="PRU00285"/>
    </source>
</evidence>
<comment type="similarity">
    <text evidence="1 2">Belongs to the small heat shock protein (HSP20) family.</text>
</comment>
<dbReference type="CDD" id="cd06464">
    <property type="entry name" value="ACD_sHsps-like"/>
    <property type="match status" value="1"/>
</dbReference>
<evidence type="ECO:0000259" key="3">
    <source>
        <dbReference type="PROSITE" id="PS01031"/>
    </source>
</evidence>
<dbReference type="EMBL" id="CP002364">
    <property type="protein sequence ID" value="ADW17748.1"/>
    <property type="molecule type" value="Genomic_DNA"/>
</dbReference>
<dbReference type="Pfam" id="PF00011">
    <property type="entry name" value="HSP20"/>
    <property type="match status" value="1"/>
</dbReference>
<evidence type="ECO:0000313" key="5">
    <source>
        <dbReference type="EMBL" id="ADW17748.1"/>
    </source>
</evidence>
<dbReference type="InterPro" id="IPR007052">
    <property type="entry name" value="CS_dom"/>
</dbReference>
<feature type="domain" description="SHSP" evidence="3">
    <location>
        <begin position="39"/>
        <end position="148"/>
    </location>
</feature>
<keyword evidence="5" id="KW-0346">Stress response</keyword>
<sequence length="148" mass="16755">MITRWNDIHQMMGAMDLFRNRMNNVFNEFDRAYNLGQGWVAADTFPRTNLSDTGDNLEIVVELPGVLKEDLQVKIQGNYLEISGARKSDTPDTFKIHRTERGTGSFSRSFTLPYEVDASKVEATLKDGLLKMTLPKSEAAKPRQISIN</sequence>
<evidence type="ECO:0000313" key="6">
    <source>
        <dbReference type="Proteomes" id="UP000006365"/>
    </source>
</evidence>
<organism evidence="5 6">
    <name type="scientific">Desulfobulbus propionicus (strain ATCC 33891 / DSM 2032 / VKM B-1956 / 1pr3)</name>
    <dbReference type="NCBI Taxonomy" id="577650"/>
    <lineage>
        <taxon>Bacteria</taxon>
        <taxon>Pseudomonadati</taxon>
        <taxon>Thermodesulfobacteriota</taxon>
        <taxon>Desulfobulbia</taxon>
        <taxon>Desulfobulbales</taxon>
        <taxon>Desulfobulbaceae</taxon>
        <taxon>Desulfobulbus</taxon>
    </lineage>
</organism>
<dbReference type="KEGG" id="dpr:Despr_1596"/>
<dbReference type="InterPro" id="IPR002068">
    <property type="entry name" value="A-crystallin/Hsp20_dom"/>
</dbReference>
<dbReference type="AlphaFoldDB" id="A0A7U3YLT7"/>